<organism evidence="1">
    <name type="scientific">Lepeophtheirus salmonis</name>
    <name type="common">Salmon louse</name>
    <name type="synonym">Caligus salmonis</name>
    <dbReference type="NCBI Taxonomy" id="72036"/>
    <lineage>
        <taxon>Eukaryota</taxon>
        <taxon>Metazoa</taxon>
        <taxon>Ecdysozoa</taxon>
        <taxon>Arthropoda</taxon>
        <taxon>Crustacea</taxon>
        <taxon>Multicrustacea</taxon>
        <taxon>Hexanauplia</taxon>
        <taxon>Copepoda</taxon>
        <taxon>Siphonostomatoida</taxon>
        <taxon>Caligidae</taxon>
        <taxon>Lepeophtheirus</taxon>
    </lineage>
</organism>
<sequence>MVDIMARMRMGSRSLMRFSIALSFIFDMNILRHFPMTMLTWVNPEPRIPPPIPMRIEGKTAITLTAIKSLDVNFVLNSPKSFLYLKPWKEELRRSVVKVAVMQQKNTCHESLFFQKEDTSSIANKSPPTGAPKADAIPAAAPADMKFLLSSEFLNLEKQGMLHSNVADLNWLIPAATKLPR</sequence>
<protein>
    <submittedName>
        <fullName evidence="1">Uncharacterized protein</fullName>
    </submittedName>
</protein>
<evidence type="ECO:0000313" key="1">
    <source>
        <dbReference type="EMBL" id="CDW17579.1"/>
    </source>
</evidence>
<dbReference type="AlphaFoldDB" id="A0A0K2SV93"/>
<proteinExistence type="predicted"/>
<dbReference type="EMBL" id="HACA01000218">
    <property type="protein sequence ID" value="CDW17579.1"/>
    <property type="molecule type" value="Transcribed_RNA"/>
</dbReference>
<name>A0A0K2SV93_LEPSM</name>
<reference evidence="1" key="1">
    <citation type="submission" date="2014-05" db="EMBL/GenBank/DDBJ databases">
        <authorList>
            <person name="Chronopoulou M."/>
        </authorList>
    </citation>
    <scope>NUCLEOTIDE SEQUENCE</scope>
    <source>
        <tissue evidence="1">Whole organism</tissue>
    </source>
</reference>
<accession>A0A0K2SV93</accession>